<evidence type="ECO:0000256" key="2">
    <source>
        <dbReference type="SAM" id="Phobius"/>
    </source>
</evidence>
<dbReference type="OMA" id="FASSWIN"/>
<feature type="compositionally biased region" description="Basic residues" evidence="1">
    <location>
        <begin position="114"/>
        <end position="124"/>
    </location>
</feature>
<dbReference type="VEuPathDB" id="FungiDB:PYU1_G002795"/>
<dbReference type="Proteomes" id="UP000019132">
    <property type="component" value="Unassembled WGS sequence"/>
</dbReference>
<keyword evidence="2" id="KW-0472">Membrane</keyword>
<dbReference type="EnsemblProtists" id="PYU1_T002798">
    <property type="protein sequence ID" value="PYU1_T002798"/>
    <property type="gene ID" value="PYU1_G002795"/>
</dbReference>
<dbReference type="InParanoid" id="K3WCV7"/>
<evidence type="ECO:0000313" key="3">
    <source>
        <dbReference type="EnsemblProtists" id="PYU1_T002798"/>
    </source>
</evidence>
<keyword evidence="4" id="KW-1185">Reference proteome</keyword>
<proteinExistence type="predicted"/>
<name>K3WCV7_GLOUD</name>
<dbReference type="STRING" id="431595.K3WCV7"/>
<feature type="transmembrane region" description="Helical" evidence="2">
    <location>
        <begin position="207"/>
        <end position="227"/>
    </location>
</feature>
<dbReference type="EMBL" id="GL376628">
    <property type="status" value="NOT_ANNOTATED_CDS"/>
    <property type="molecule type" value="Genomic_DNA"/>
</dbReference>
<feature type="region of interest" description="Disordered" evidence="1">
    <location>
        <begin position="102"/>
        <end position="128"/>
    </location>
</feature>
<feature type="transmembrane region" description="Helical" evidence="2">
    <location>
        <begin position="17"/>
        <end position="41"/>
    </location>
</feature>
<dbReference type="SUPFAM" id="SSF52058">
    <property type="entry name" value="L domain-like"/>
    <property type="match status" value="1"/>
</dbReference>
<evidence type="ECO:0000313" key="4">
    <source>
        <dbReference type="Proteomes" id="UP000019132"/>
    </source>
</evidence>
<keyword evidence="2" id="KW-1133">Transmembrane helix</keyword>
<dbReference type="eggNOG" id="ENOG502SH7P">
    <property type="taxonomic scope" value="Eukaryota"/>
</dbReference>
<reference evidence="4" key="1">
    <citation type="journal article" date="2010" name="Genome Biol.">
        <title>Genome sequence of the necrotrophic plant pathogen Pythium ultimum reveals original pathogenicity mechanisms and effector repertoire.</title>
        <authorList>
            <person name="Levesque C.A."/>
            <person name="Brouwer H."/>
            <person name="Cano L."/>
            <person name="Hamilton J.P."/>
            <person name="Holt C."/>
            <person name="Huitema E."/>
            <person name="Raffaele S."/>
            <person name="Robideau G.P."/>
            <person name="Thines M."/>
            <person name="Win J."/>
            <person name="Zerillo M.M."/>
            <person name="Beakes G.W."/>
            <person name="Boore J.L."/>
            <person name="Busam D."/>
            <person name="Dumas B."/>
            <person name="Ferriera S."/>
            <person name="Fuerstenberg S.I."/>
            <person name="Gachon C.M."/>
            <person name="Gaulin E."/>
            <person name="Govers F."/>
            <person name="Grenville-Briggs L."/>
            <person name="Horner N."/>
            <person name="Hostetler J."/>
            <person name="Jiang R.H."/>
            <person name="Johnson J."/>
            <person name="Krajaejun T."/>
            <person name="Lin H."/>
            <person name="Meijer H.J."/>
            <person name="Moore B."/>
            <person name="Morris P."/>
            <person name="Phuntmart V."/>
            <person name="Puiu D."/>
            <person name="Shetty J."/>
            <person name="Stajich J.E."/>
            <person name="Tripathy S."/>
            <person name="Wawra S."/>
            <person name="van West P."/>
            <person name="Whitty B.R."/>
            <person name="Coutinho P.M."/>
            <person name="Henrissat B."/>
            <person name="Martin F."/>
            <person name="Thomas P.D."/>
            <person name="Tyler B.M."/>
            <person name="De Vries R.P."/>
            <person name="Kamoun S."/>
            <person name="Yandell M."/>
            <person name="Tisserat N."/>
            <person name="Buell C.R."/>
        </authorList>
    </citation>
    <scope>NUCLEOTIDE SEQUENCE</scope>
    <source>
        <strain evidence="4">DAOM:BR144</strain>
    </source>
</reference>
<keyword evidence="2" id="KW-0812">Transmembrane</keyword>
<sequence>MVSQTCTPSDPPRTFPLWWLSLLLLHGVAAGFFSFGAYFYWQLEGTYFDDCLQYYGIGMATKWYKTIALLQALVAIPHGLEILRMFGASLFHRSLAFTFSSQRQQQPTQSLRTPKTKPTSHKKVNPGVPSASVVSSGYYGYVGLAAHWKLPYPVCAMKCYYFFFARDGLFGIEGRYFHLILFCRELVETSLQTIQAYRMSFYLPRVWLNRFFVSLLVLNCWLTPLIHHVYKRHEAKKRLLCLICDCVLDLVASVVIPCAIIVTYEDAYDRKLGGFDIMLWYDDVWFIHVIREFQMLLVVSWQDLATRLVFSLGMLSAMIDIKDLLVVSAFSARRLTAIAPNAAVLDGPAIEDVRVTGLRLSSMQKRLRTASVVFTSPRVRRYVTRCVHFAVVLWGAIILGLHVYAETQPTLSECLLQVRPWGRSRPACSLVLLNCFASDITGAQDEIEAQWSILDQDMVIRILVRHCEALVMPPILQQFPRLASLKMYNSTILQWTGGAALTDTHHPNLASLFMIRVNFSDGNLPAGLLSTNFPAKLTDIEFCVTNLHTLPPDLDARWPTWATVYFEYSEMRSIPDALLRLQPVYLSVCGSPINELPAALFEVESIEFLHVGDNMGLVRLPSNVTTISSTLHYLYLGNTQVDYFPSWIDPLVMFALHHTYRSIYTSGTPYCDALDSIYNETISEFPATEVYSNGTSTATGDASVLMNTSKSNHNLILESVSCNPDFGVPLYPINYEDQKSGLPS</sequence>
<evidence type="ECO:0000256" key="1">
    <source>
        <dbReference type="SAM" id="MobiDB-lite"/>
    </source>
</evidence>
<dbReference type="InterPro" id="IPR032675">
    <property type="entry name" value="LRR_dom_sf"/>
</dbReference>
<dbReference type="Gene3D" id="3.80.10.10">
    <property type="entry name" value="Ribonuclease Inhibitor"/>
    <property type="match status" value="1"/>
</dbReference>
<feature type="transmembrane region" description="Helical" evidence="2">
    <location>
        <begin position="386"/>
        <end position="405"/>
    </location>
</feature>
<dbReference type="AlphaFoldDB" id="K3WCV7"/>
<feature type="compositionally biased region" description="Polar residues" evidence="1">
    <location>
        <begin position="102"/>
        <end position="113"/>
    </location>
</feature>
<organism evidence="3 4">
    <name type="scientific">Globisporangium ultimum (strain ATCC 200006 / CBS 805.95 / DAOM BR144)</name>
    <name type="common">Pythium ultimum</name>
    <dbReference type="NCBI Taxonomy" id="431595"/>
    <lineage>
        <taxon>Eukaryota</taxon>
        <taxon>Sar</taxon>
        <taxon>Stramenopiles</taxon>
        <taxon>Oomycota</taxon>
        <taxon>Peronosporomycetes</taxon>
        <taxon>Pythiales</taxon>
        <taxon>Pythiaceae</taxon>
        <taxon>Globisporangium</taxon>
    </lineage>
</organism>
<reference evidence="4" key="2">
    <citation type="submission" date="2010-04" db="EMBL/GenBank/DDBJ databases">
        <authorList>
            <person name="Buell R."/>
            <person name="Hamilton J."/>
            <person name="Hostetler J."/>
        </authorList>
    </citation>
    <scope>NUCLEOTIDE SEQUENCE [LARGE SCALE GENOMIC DNA]</scope>
    <source>
        <strain evidence="4">DAOM:BR144</strain>
    </source>
</reference>
<dbReference type="HOGENOM" id="CLU_010354_5_1_1"/>
<accession>K3WCV7</accession>
<reference evidence="3" key="3">
    <citation type="submission" date="2015-02" db="UniProtKB">
        <authorList>
            <consortium name="EnsemblProtists"/>
        </authorList>
    </citation>
    <scope>IDENTIFICATION</scope>
    <source>
        <strain evidence="3">DAOM BR144</strain>
    </source>
</reference>
<feature type="transmembrane region" description="Helical" evidence="2">
    <location>
        <begin position="239"/>
        <end position="264"/>
    </location>
</feature>
<protein>
    <submittedName>
        <fullName evidence="3">Uncharacterized protein</fullName>
    </submittedName>
</protein>